<evidence type="ECO:0000256" key="13">
    <source>
        <dbReference type="ARBA" id="ARBA00038521"/>
    </source>
</evidence>
<dbReference type="OrthoDB" id="425749at2759"/>
<accession>A0A9N9MJQ2</accession>
<dbReference type="InterPro" id="IPR036544">
    <property type="entry name" value="QCR7_sf"/>
</dbReference>
<dbReference type="Proteomes" id="UP001152799">
    <property type="component" value="Chromosome 13"/>
</dbReference>
<keyword evidence="5" id="KW-0679">Respiratory chain</keyword>
<comment type="subunit">
    <text evidence="14">Component of the ubiquinol-cytochrome c oxidoreductase (cytochrome b-c1 complex, complex III, CIII), a multisubunit enzyme composed of 11 subunits. The complex is composed of 3 respiratory subunits cytochrome b, cytochrome c1 and Rieske protein UQCRFS1, 2 core protein subunits UQCRC1/QCR1 and UQCRC2/QCR2, and 6 low-molecular weight protein subunits UQCRH/QCR6, UQCRB/QCR7, UQCRQ/QCR8, UQCR10/QCR9, UQCR11/QCR10 and subunit 9, the cleavage product of Rieske protein UQCRFS1. The complex exists as an obligatory dimer and forms supercomplexes (SCs) in the inner mitochondrial membrane with NADH-ubiquinone oxidoreductase (complex I, CI) and cytochrome c oxidase (complex IV, CIV), resulting in different assemblies (supercomplex SCI(1)III(2)IV(1) and megacomplex MCI(2)III(2)IV(2)).</text>
</comment>
<keyword evidence="8" id="KW-0496">Mitochondrion</keyword>
<dbReference type="GO" id="GO:0045275">
    <property type="term" value="C:respiratory chain complex III"/>
    <property type="evidence" value="ECO:0007669"/>
    <property type="project" value="InterPro"/>
</dbReference>
<evidence type="ECO:0000256" key="1">
    <source>
        <dbReference type="ARBA" id="ARBA00004443"/>
    </source>
</evidence>
<organism evidence="15 16">
    <name type="scientific">Ceutorhynchus assimilis</name>
    <name type="common">cabbage seed weevil</name>
    <dbReference type="NCBI Taxonomy" id="467358"/>
    <lineage>
        <taxon>Eukaryota</taxon>
        <taxon>Metazoa</taxon>
        <taxon>Ecdysozoa</taxon>
        <taxon>Arthropoda</taxon>
        <taxon>Hexapoda</taxon>
        <taxon>Insecta</taxon>
        <taxon>Pterygota</taxon>
        <taxon>Neoptera</taxon>
        <taxon>Endopterygota</taxon>
        <taxon>Coleoptera</taxon>
        <taxon>Polyphaga</taxon>
        <taxon>Cucujiformia</taxon>
        <taxon>Curculionidae</taxon>
        <taxon>Ceutorhynchinae</taxon>
        <taxon>Ceutorhynchus</taxon>
    </lineage>
</organism>
<comment type="subcellular location">
    <subcellularLocation>
        <location evidence="1">Mitochondrion inner membrane</location>
        <topology evidence="1">Peripheral membrane protein</topology>
        <orientation evidence="1">Matrix side</orientation>
    </subcellularLocation>
</comment>
<comment type="similarity">
    <text evidence="2">Belongs to the UQCRB/QCR7 family.</text>
</comment>
<name>A0A9N9MJQ2_9CUCU</name>
<dbReference type="AlphaFoldDB" id="A0A9N9MJQ2"/>
<dbReference type="GO" id="GO:0005743">
    <property type="term" value="C:mitochondrial inner membrane"/>
    <property type="evidence" value="ECO:0007669"/>
    <property type="project" value="UniProtKB-SubCell"/>
</dbReference>
<dbReference type="SUPFAM" id="SSF81524">
    <property type="entry name" value="14 kDa protein of cytochrome bc1 complex (Ubiquinol-cytochrome c reductase)"/>
    <property type="match status" value="1"/>
</dbReference>
<keyword evidence="4" id="KW-0813">Transport</keyword>
<evidence type="ECO:0000313" key="15">
    <source>
        <dbReference type="EMBL" id="CAG9763198.1"/>
    </source>
</evidence>
<evidence type="ECO:0000256" key="5">
    <source>
        <dbReference type="ARBA" id="ARBA00022660"/>
    </source>
</evidence>
<sequence>MSVNVVLNGSRHGTAATRRFGRQHLAGTEPEYFSIKGPYFRSKKPLQLSKMAVNLVQKRFMSSALQKFCYNLAGFNKYGLWRDDLLYANPDVQVALKRLPQNVVDERNYRMLRATQLSIQKTYLPKEQWTKLEDDKLYLTPLVEDVIKERQEREEWNKIY</sequence>
<evidence type="ECO:0000256" key="10">
    <source>
        <dbReference type="ARBA" id="ARBA00031021"/>
    </source>
</evidence>
<evidence type="ECO:0000256" key="2">
    <source>
        <dbReference type="ARBA" id="ARBA00008554"/>
    </source>
</evidence>
<reference evidence="15" key="1">
    <citation type="submission" date="2022-01" db="EMBL/GenBank/DDBJ databases">
        <authorList>
            <person name="King R."/>
        </authorList>
    </citation>
    <scope>NUCLEOTIDE SEQUENCE</scope>
</reference>
<evidence type="ECO:0000256" key="3">
    <source>
        <dbReference type="ARBA" id="ARBA00016323"/>
    </source>
</evidence>
<evidence type="ECO:0000313" key="16">
    <source>
        <dbReference type="Proteomes" id="UP001152799"/>
    </source>
</evidence>
<evidence type="ECO:0000256" key="8">
    <source>
        <dbReference type="ARBA" id="ARBA00023128"/>
    </source>
</evidence>
<keyword evidence="16" id="KW-1185">Reference proteome</keyword>
<comment type="subunit">
    <text evidence="13">Component of the ubiquinol-cytochrome c oxidoreductase (cytochrome b-c1 complex, complex III, CIII), a multisubunit enzyme composed of 3 respiratory subunits cytochrome b, cytochrome c1 and Rieske protein, 2 core protein subunits, and additional low-molecular weight protein subunits. The complex exists as an obligatory dimer and forms supercomplexes (SCs) in the inner mitochondrial membrane with cytochrome c oxidase (complex IV, CIV).</text>
</comment>
<dbReference type="GO" id="GO:0006122">
    <property type="term" value="P:mitochondrial electron transport, ubiquinol to cytochrome c"/>
    <property type="evidence" value="ECO:0007669"/>
    <property type="project" value="InterPro"/>
</dbReference>
<protein>
    <recommendedName>
        <fullName evidence="3">Cytochrome b-c1 complex subunit 7</fullName>
    </recommendedName>
    <alternativeName>
        <fullName evidence="11">Complex III subunit 7</fullName>
    </alternativeName>
    <alternativeName>
        <fullName evidence="10">Complex III subunit VII</fullName>
    </alternativeName>
    <alternativeName>
        <fullName evidence="12">Ubiquinol-cytochrome c reductase complex 14 kDa protein</fullName>
    </alternativeName>
</protein>
<keyword evidence="9" id="KW-0472">Membrane</keyword>
<dbReference type="FunFam" id="1.10.1090.10:FF:000001">
    <property type="entry name" value="Cytochrome b-c1 complex subunit 7"/>
    <property type="match status" value="1"/>
</dbReference>
<proteinExistence type="inferred from homology"/>
<dbReference type="EMBL" id="OU892289">
    <property type="protein sequence ID" value="CAG9763198.1"/>
    <property type="molecule type" value="Genomic_DNA"/>
</dbReference>
<evidence type="ECO:0000256" key="4">
    <source>
        <dbReference type="ARBA" id="ARBA00022448"/>
    </source>
</evidence>
<dbReference type="Gene3D" id="1.10.1090.10">
    <property type="entry name" value="Cytochrome b-c1 complex subunit 7"/>
    <property type="match status" value="1"/>
</dbReference>
<evidence type="ECO:0000256" key="6">
    <source>
        <dbReference type="ARBA" id="ARBA00022792"/>
    </source>
</evidence>
<keyword evidence="6" id="KW-0999">Mitochondrion inner membrane</keyword>
<dbReference type="Pfam" id="PF02271">
    <property type="entry name" value="UCR_14kD"/>
    <property type="match status" value="1"/>
</dbReference>
<evidence type="ECO:0000256" key="12">
    <source>
        <dbReference type="ARBA" id="ARBA00032927"/>
    </source>
</evidence>
<dbReference type="PANTHER" id="PTHR12022:SF0">
    <property type="entry name" value="CYTOCHROME B-C1 COMPLEX SUBUNIT 7"/>
    <property type="match status" value="1"/>
</dbReference>
<evidence type="ECO:0000256" key="9">
    <source>
        <dbReference type="ARBA" id="ARBA00023136"/>
    </source>
</evidence>
<evidence type="ECO:0000256" key="14">
    <source>
        <dbReference type="ARBA" id="ARBA00046393"/>
    </source>
</evidence>
<keyword evidence="7" id="KW-0249">Electron transport</keyword>
<dbReference type="PANTHER" id="PTHR12022">
    <property type="entry name" value="UBIQUINOL-CYTOCHROME C REDUCTASE COMPLEX 14 KD PROTEIN"/>
    <property type="match status" value="1"/>
</dbReference>
<evidence type="ECO:0000256" key="7">
    <source>
        <dbReference type="ARBA" id="ARBA00022982"/>
    </source>
</evidence>
<dbReference type="InterPro" id="IPR003197">
    <property type="entry name" value="QCR7"/>
</dbReference>
<evidence type="ECO:0000256" key="11">
    <source>
        <dbReference type="ARBA" id="ARBA00031684"/>
    </source>
</evidence>
<gene>
    <name evidence="15" type="ORF">CEUTPL_LOCUS3868</name>
</gene>